<dbReference type="EMBL" id="LCAE01000006">
    <property type="protein sequence ID" value="KKR87320.1"/>
    <property type="molecule type" value="Genomic_DNA"/>
</dbReference>
<dbReference type="Proteomes" id="UP000033858">
    <property type="component" value="Unassembled WGS sequence"/>
</dbReference>
<evidence type="ECO:0000313" key="2">
    <source>
        <dbReference type="EMBL" id="KKR87320.1"/>
    </source>
</evidence>
<dbReference type="Pfam" id="PF06182">
    <property type="entry name" value="ABC2_membrane_6"/>
    <property type="match status" value="1"/>
</dbReference>
<dbReference type="PANTHER" id="PTHR36833:SF1">
    <property type="entry name" value="INTEGRAL MEMBRANE TRANSPORT PROTEIN"/>
    <property type="match status" value="1"/>
</dbReference>
<keyword evidence="1" id="KW-0472">Membrane</keyword>
<feature type="transmembrane region" description="Helical" evidence="1">
    <location>
        <begin position="180"/>
        <end position="200"/>
    </location>
</feature>
<organism evidence="2 3">
    <name type="scientific">Candidatus Woesebacteria bacterium GW2011_GWB1_41_10</name>
    <dbReference type="NCBI Taxonomy" id="1618577"/>
    <lineage>
        <taxon>Bacteria</taxon>
        <taxon>Candidatus Woeseibacteriota</taxon>
    </lineage>
</organism>
<feature type="transmembrane region" description="Helical" evidence="1">
    <location>
        <begin position="97"/>
        <end position="125"/>
    </location>
</feature>
<keyword evidence="1" id="KW-0812">Transmembrane</keyword>
<reference evidence="2 3" key="1">
    <citation type="journal article" date="2015" name="Nature">
        <title>rRNA introns, odd ribosomes, and small enigmatic genomes across a large radiation of phyla.</title>
        <authorList>
            <person name="Brown C.T."/>
            <person name="Hug L.A."/>
            <person name="Thomas B.C."/>
            <person name="Sharon I."/>
            <person name="Castelle C.J."/>
            <person name="Singh A."/>
            <person name="Wilkins M.J."/>
            <person name="Williams K.H."/>
            <person name="Banfield J.F."/>
        </authorList>
    </citation>
    <scope>NUCLEOTIDE SEQUENCE [LARGE SCALE GENOMIC DNA]</scope>
</reference>
<evidence type="ECO:0000313" key="3">
    <source>
        <dbReference type="Proteomes" id="UP000033858"/>
    </source>
</evidence>
<accession>A0A0G0WS65</accession>
<feature type="transmembrane region" description="Helical" evidence="1">
    <location>
        <begin position="58"/>
        <end position="85"/>
    </location>
</feature>
<comment type="caution">
    <text evidence="2">The sequence shown here is derived from an EMBL/GenBank/DDBJ whole genome shotgun (WGS) entry which is preliminary data.</text>
</comment>
<evidence type="ECO:0000256" key="1">
    <source>
        <dbReference type="SAM" id="Phobius"/>
    </source>
</evidence>
<sequence length="212" mass="23501">MSGSKTLAGYSLNEALFFYLTFFLIDAATQFLFREVYRFRPYIISGSFDLILIKPMNPLFRVLMGGADAIDLITLPPLIYLVFHFGSLLSPTVLHTVFYILLVTNGLILGAAFHIAVLAFGIITLEIDHTVMIFRDLESLARFPVDIYKQPLQGIITYFIPIGIMITVPAKAFLGLLSPVGVAASLGFGIVAVFISLRFWNFALKKYTSASS</sequence>
<feature type="transmembrane region" description="Helical" evidence="1">
    <location>
        <begin position="155"/>
        <end position="174"/>
    </location>
</feature>
<feature type="transmembrane region" description="Helical" evidence="1">
    <location>
        <begin position="16"/>
        <end position="37"/>
    </location>
</feature>
<name>A0A0G0WS65_9BACT</name>
<proteinExistence type="predicted"/>
<protein>
    <submittedName>
        <fullName evidence="2">Uncharacterized protein</fullName>
    </submittedName>
</protein>
<dbReference type="AlphaFoldDB" id="A0A0G0WS65"/>
<dbReference type="InterPro" id="IPR010390">
    <property type="entry name" value="ABC-2_transporter-like"/>
</dbReference>
<keyword evidence="1" id="KW-1133">Transmembrane helix</keyword>
<gene>
    <name evidence="2" type="ORF">UU32_C0006G0022</name>
</gene>
<dbReference type="PANTHER" id="PTHR36833">
    <property type="entry name" value="SLR0610 PROTEIN-RELATED"/>
    <property type="match status" value="1"/>
</dbReference>